<protein>
    <submittedName>
        <fullName evidence="1">Uncharacterized protein</fullName>
    </submittedName>
</protein>
<accession>A0AAE1A3N2</accession>
<gene>
    <name evidence="1" type="ORF">RRG08_010773</name>
</gene>
<name>A0AAE1A3N2_9GAST</name>
<reference evidence="1" key="1">
    <citation type="journal article" date="2023" name="G3 (Bethesda)">
        <title>A reference genome for the long-term kleptoplast-retaining sea slug Elysia crispata morphotype clarki.</title>
        <authorList>
            <person name="Eastman K.E."/>
            <person name="Pendleton A.L."/>
            <person name="Shaikh M.A."/>
            <person name="Suttiyut T."/>
            <person name="Ogas R."/>
            <person name="Tomko P."/>
            <person name="Gavelis G."/>
            <person name="Widhalm J.R."/>
            <person name="Wisecaver J.H."/>
        </authorList>
    </citation>
    <scope>NUCLEOTIDE SEQUENCE</scope>
    <source>
        <strain evidence="1">ECLA1</strain>
    </source>
</reference>
<dbReference type="Proteomes" id="UP001283361">
    <property type="component" value="Unassembled WGS sequence"/>
</dbReference>
<evidence type="ECO:0000313" key="1">
    <source>
        <dbReference type="EMBL" id="KAK3780333.1"/>
    </source>
</evidence>
<proteinExistence type="predicted"/>
<dbReference type="AlphaFoldDB" id="A0AAE1A3N2"/>
<comment type="caution">
    <text evidence="1">The sequence shown here is derived from an EMBL/GenBank/DDBJ whole genome shotgun (WGS) entry which is preliminary data.</text>
</comment>
<sequence>MLCGAAPSDDTCVRCISLSYQCIKARIATEGKGRQSACHQPQHRKITSSWANRLRKKVKYELGFNLRLTIKILTHMHTGKCELESLLDKKFTAGYQSVVDETNARRVRPCNLNRGSGHETGGGE</sequence>
<keyword evidence="2" id="KW-1185">Reference proteome</keyword>
<dbReference type="EMBL" id="JAWDGP010002742">
    <property type="protein sequence ID" value="KAK3780333.1"/>
    <property type="molecule type" value="Genomic_DNA"/>
</dbReference>
<evidence type="ECO:0000313" key="2">
    <source>
        <dbReference type="Proteomes" id="UP001283361"/>
    </source>
</evidence>
<organism evidence="1 2">
    <name type="scientific">Elysia crispata</name>
    <name type="common">lettuce slug</name>
    <dbReference type="NCBI Taxonomy" id="231223"/>
    <lineage>
        <taxon>Eukaryota</taxon>
        <taxon>Metazoa</taxon>
        <taxon>Spiralia</taxon>
        <taxon>Lophotrochozoa</taxon>
        <taxon>Mollusca</taxon>
        <taxon>Gastropoda</taxon>
        <taxon>Heterobranchia</taxon>
        <taxon>Euthyneura</taxon>
        <taxon>Panpulmonata</taxon>
        <taxon>Sacoglossa</taxon>
        <taxon>Placobranchoidea</taxon>
        <taxon>Plakobranchidae</taxon>
        <taxon>Elysia</taxon>
    </lineage>
</organism>